<dbReference type="InterPro" id="IPR005148">
    <property type="entry name" value="Arg-tRNA-synth_N"/>
</dbReference>
<dbReference type="GO" id="GO:0005524">
    <property type="term" value="F:ATP binding"/>
    <property type="evidence" value="ECO:0007669"/>
    <property type="project" value="UniProtKB-UniRule"/>
</dbReference>
<accession>A0A367ZMN6</accession>
<dbReference type="PRINTS" id="PR01038">
    <property type="entry name" value="TRNASYNTHARG"/>
</dbReference>
<dbReference type="Proteomes" id="UP000252355">
    <property type="component" value="Unassembled WGS sequence"/>
</dbReference>
<dbReference type="InterPro" id="IPR036695">
    <property type="entry name" value="Arg-tRNA-synth_N_sf"/>
</dbReference>
<comment type="similarity">
    <text evidence="2 10 11">Belongs to the class-I aminoacyl-tRNA synthetase family.</text>
</comment>
<dbReference type="SUPFAM" id="SSF52374">
    <property type="entry name" value="Nucleotidylyl transferase"/>
    <property type="match status" value="1"/>
</dbReference>
<name>A0A367ZMN6_9BACT</name>
<dbReference type="EMBL" id="QOQW01000020">
    <property type="protein sequence ID" value="RCK78652.1"/>
    <property type="molecule type" value="Genomic_DNA"/>
</dbReference>
<dbReference type="SUPFAM" id="SSF47323">
    <property type="entry name" value="Anticodon-binding domain of a subclass of class I aminoacyl-tRNA synthetases"/>
    <property type="match status" value="1"/>
</dbReference>
<keyword evidence="6 10" id="KW-0067">ATP-binding</keyword>
<dbReference type="SMART" id="SM00836">
    <property type="entry name" value="DALR_1"/>
    <property type="match status" value="1"/>
</dbReference>
<evidence type="ECO:0000313" key="15">
    <source>
        <dbReference type="Proteomes" id="UP000252355"/>
    </source>
</evidence>
<dbReference type="CDD" id="cd00671">
    <property type="entry name" value="ArgRS_core"/>
    <property type="match status" value="1"/>
</dbReference>
<evidence type="ECO:0000259" key="12">
    <source>
        <dbReference type="SMART" id="SM00836"/>
    </source>
</evidence>
<keyword evidence="4 10" id="KW-0436">Ligase</keyword>
<feature type="domain" description="DALR anticodon binding" evidence="12">
    <location>
        <begin position="474"/>
        <end position="590"/>
    </location>
</feature>
<evidence type="ECO:0000256" key="4">
    <source>
        <dbReference type="ARBA" id="ARBA00022598"/>
    </source>
</evidence>
<keyword evidence="5 10" id="KW-0547">Nucleotide-binding</keyword>
<evidence type="ECO:0000256" key="9">
    <source>
        <dbReference type="ARBA" id="ARBA00049339"/>
    </source>
</evidence>
<dbReference type="Gene3D" id="3.30.1360.70">
    <property type="entry name" value="Arginyl tRNA synthetase N-terminal domain"/>
    <property type="match status" value="1"/>
</dbReference>
<dbReference type="InterPro" id="IPR008909">
    <property type="entry name" value="DALR_anticod-bd"/>
</dbReference>
<dbReference type="Gene3D" id="3.40.50.620">
    <property type="entry name" value="HUPs"/>
    <property type="match status" value="1"/>
</dbReference>
<evidence type="ECO:0000256" key="3">
    <source>
        <dbReference type="ARBA" id="ARBA00022490"/>
    </source>
</evidence>
<keyword evidence="8 10" id="KW-0030">Aminoacyl-tRNA synthetase</keyword>
<dbReference type="Pfam" id="PF05746">
    <property type="entry name" value="DALR_1"/>
    <property type="match status" value="1"/>
</dbReference>
<evidence type="ECO:0000259" key="13">
    <source>
        <dbReference type="SMART" id="SM01016"/>
    </source>
</evidence>
<dbReference type="CDD" id="cd07956">
    <property type="entry name" value="Anticodon_Ia_Arg"/>
    <property type="match status" value="1"/>
</dbReference>
<dbReference type="GO" id="GO:0004814">
    <property type="term" value="F:arginine-tRNA ligase activity"/>
    <property type="evidence" value="ECO:0007669"/>
    <property type="project" value="UniProtKB-UniRule"/>
</dbReference>
<dbReference type="EC" id="6.1.1.19" evidence="10"/>
<evidence type="ECO:0000256" key="10">
    <source>
        <dbReference type="HAMAP-Rule" id="MF_00123"/>
    </source>
</evidence>
<evidence type="ECO:0000256" key="8">
    <source>
        <dbReference type="ARBA" id="ARBA00023146"/>
    </source>
</evidence>
<reference evidence="14 15" key="1">
    <citation type="submission" date="2018-05" db="EMBL/GenBank/DDBJ databases">
        <title>A metagenomic window into the 2 km-deep terrestrial subsurface aquifer revealed taxonomically and functionally diverse microbial community comprising novel uncultured bacterial lineages.</title>
        <authorList>
            <person name="Kadnikov V.V."/>
            <person name="Mardanov A.V."/>
            <person name="Beletsky A.V."/>
            <person name="Banks D."/>
            <person name="Pimenov N.V."/>
            <person name="Frank Y.A."/>
            <person name="Karnachuk O.V."/>
            <person name="Ravin N.V."/>
        </authorList>
    </citation>
    <scope>NUCLEOTIDE SEQUENCE [LARGE SCALE GENOMIC DNA]</scope>
    <source>
        <strain evidence="14">BY5</strain>
    </source>
</reference>
<evidence type="ECO:0000256" key="5">
    <source>
        <dbReference type="ARBA" id="ARBA00022741"/>
    </source>
</evidence>
<comment type="caution">
    <text evidence="14">The sequence shown here is derived from an EMBL/GenBank/DDBJ whole genome shotgun (WGS) entry which is preliminary data.</text>
</comment>
<evidence type="ECO:0000256" key="6">
    <source>
        <dbReference type="ARBA" id="ARBA00022840"/>
    </source>
</evidence>
<dbReference type="PANTHER" id="PTHR11956">
    <property type="entry name" value="ARGINYL-TRNA SYNTHETASE"/>
    <property type="match status" value="1"/>
</dbReference>
<dbReference type="InterPro" id="IPR009080">
    <property type="entry name" value="tRNAsynth_Ia_anticodon-bd"/>
</dbReference>
<proteinExistence type="inferred from homology"/>
<keyword evidence="3 10" id="KW-0963">Cytoplasm</keyword>
<evidence type="ECO:0000256" key="1">
    <source>
        <dbReference type="ARBA" id="ARBA00004496"/>
    </source>
</evidence>
<sequence length="590" mass="65750">MRKSLADVIHTRLAPLVAAYVANPREVFDLQTTPDPTKGDFALNTAMKLAKAARCKPLDLAGRLAEALAQETGWFTRVEAVPPGFVNLYLREDAIERGLRRFAEDPQLGLQREGRCETVVIDYSSVNIAKQMHVGHLRSTIIGDVLARVLAARGDRVIRQNHLGDWGLPMAMVLWKVRPLLRDLERRGADPATELTLARLEELYREVTKACDTQPEVAAACHEVLVALQQGDPGLLADWRTITRLSMREVYRIYTELGVLLTPEDEAGESFYRDQLADTVAALKESGHLVESRGAWCVFLEHFKAKDGSPLPVIVQKSDGGYNYETFDLAAIRYRIHRLRADRIIYVTDARQALHFAQVFDVAQAAGWTKRDGQTVRLEHVPFGSVLGEDNKPLKTRSGENVKLADLLAEAVERAYAVVQEKNPALPEETKRQVARMVGIGAVKYADLSQNRNNDYVFSFPRMLALQGNTAPYLQYAHARICSIFRKGNRPAEECAGPPRLGHPAERALGLKLLELPTAVAAVAADLRPHTLCNYLYDLATQFTTFYDQCPVLTADDPAVRESRLFLCRLTRQVLARGLDLLGIAAPPEM</sequence>
<feature type="short sequence motif" description="'HIGH' region" evidence="10">
    <location>
        <begin position="126"/>
        <end position="136"/>
    </location>
</feature>
<dbReference type="SUPFAM" id="SSF55190">
    <property type="entry name" value="Arginyl-tRNA synthetase (ArgRS), N-terminal 'additional' domain"/>
    <property type="match status" value="1"/>
</dbReference>
<dbReference type="InterPro" id="IPR001278">
    <property type="entry name" value="Arg-tRNA-ligase"/>
</dbReference>
<dbReference type="HAMAP" id="MF_00123">
    <property type="entry name" value="Arg_tRNA_synth"/>
    <property type="match status" value="1"/>
</dbReference>
<gene>
    <name evidence="10" type="primary">argS</name>
    <name evidence="14" type="ORF">OZSIB_1179</name>
</gene>
<evidence type="ECO:0000256" key="11">
    <source>
        <dbReference type="RuleBase" id="RU363038"/>
    </source>
</evidence>
<dbReference type="Pfam" id="PF00750">
    <property type="entry name" value="tRNA-synt_1d"/>
    <property type="match status" value="1"/>
</dbReference>
<feature type="domain" description="Arginyl tRNA synthetase N-terminal" evidence="13">
    <location>
        <begin position="3"/>
        <end position="90"/>
    </location>
</feature>
<dbReference type="InterPro" id="IPR035684">
    <property type="entry name" value="ArgRS_core"/>
</dbReference>
<evidence type="ECO:0000313" key="14">
    <source>
        <dbReference type="EMBL" id="RCK78652.1"/>
    </source>
</evidence>
<dbReference type="GO" id="GO:0006420">
    <property type="term" value="P:arginyl-tRNA aminoacylation"/>
    <property type="evidence" value="ECO:0007669"/>
    <property type="project" value="UniProtKB-UniRule"/>
</dbReference>
<evidence type="ECO:0000256" key="2">
    <source>
        <dbReference type="ARBA" id="ARBA00005594"/>
    </source>
</evidence>
<dbReference type="FunFam" id="3.40.50.620:FF:000116">
    <property type="entry name" value="Arginine--tRNA ligase"/>
    <property type="match status" value="1"/>
</dbReference>
<dbReference type="NCBIfam" id="TIGR00456">
    <property type="entry name" value="argS"/>
    <property type="match status" value="1"/>
</dbReference>
<comment type="catalytic activity">
    <reaction evidence="9 10">
        <text>tRNA(Arg) + L-arginine + ATP = L-arginyl-tRNA(Arg) + AMP + diphosphate</text>
        <dbReference type="Rhea" id="RHEA:20301"/>
        <dbReference type="Rhea" id="RHEA-COMP:9658"/>
        <dbReference type="Rhea" id="RHEA-COMP:9673"/>
        <dbReference type="ChEBI" id="CHEBI:30616"/>
        <dbReference type="ChEBI" id="CHEBI:32682"/>
        <dbReference type="ChEBI" id="CHEBI:33019"/>
        <dbReference type="ChEBI" id="CHEBI:78442"/>
        <dbReference type="ChEBI" id="CHEBI:78513"/>
        <dbReference type="ChEBI" id="CHEBI:456215"/>
        <dbReference type="EC" id="6.1.1.19"/>
    </reaction>
</comment>
<dbReference type="GO" id="GO:0005737">
    <property type="term" value="C:cytoplasm"/>
    <property type="evidence" value="ECO:0007669"/>
    <property type="project" value="UniProtKB-SubCell"/>
</dbReference>
<dbReference type="PANTHER" id="PTHR11956:SF5">
    <property type="entry name" value="ARGININE--TRNA LIGASE, CYTOPLASMIC"/>
    <property type="match status" value="1"/>
</dbReference>
<dbReference type="FunFam" id="1.10.730.10:FF:000008">
    <property type="entry name" value="Arginine--tRNA ligase"/>
    <property type="match status" value="1"/>
</dbReference>
<protein>
    <recommendedName>
        <fullName evidence="10">Arginine--tRNA ligase</fullName>
        <ecNumber evidence="10">6.1.1.19</ecNumber>
    </recommendedName>
    <alternativeName>
        <fullName evidence="10">Arginyl-tRNA synthetase</fullName>
        <shortName evidence="10">ArgRS</shortName>
    </alternativeName>
</protein>
<evidence type="ECO:0000256" key="7">
    <source>
        <dbReference type="ARBA" id="ARBA00022917"/>
    </source>
</evidence>
<comment type="subcellular location">
    <subcellularLocation>
        <location evidence="1 10">Cytoplasm</location>
    </subcellularLocation>
</comment>
<dbReference type="InterPro" id="IPR014729">
    <property type="entry name" value="Rossmann-like_a/b/a_fold"/>
</dbReference>
<comment type="subunit">
    <text evidence="10">Monomer.</text>
</comment>
<keyword evidence="7 10" id="KW-0648">Protein biosynthesis</keyword>
<dbReference type="SMART" id="SM01016">
    <property type="entry name" value="Arg_tRNA_synt_N"/>
    <property type="match status" value="1"/>
</dbReference>
<dbReference type="Pfam" id="PF03485">
    <property type="entry name" value="Arg_tRNA_synt_N"/>
    <property type="match status" value="1"/>
</dbReference>
<dbReference type="AlphaFoldDB" id="A0A367ZMN6"/>
<dbReference type="Gene3D" id="1.10.730.10">
    <property type="entry name" value="Isoleucyl-tRNA Synthetase, Domain 1"/>
    <property type="match status" value="1"/>
</dbReference>
<organism evidence="14 15">
    <name type="scientific">Candidatus Ozemobacter sibiricus</name>
    <dbReference type="NCBI Taxonomy" id="2268124"/>
    <lineage>
        <taxon>Bacteria</taxon>
        <taxon>Candidatus Ozemobacteria</taxon>
        <taxon>Candidatus Ozemobacterales</taxon>
        <taxon>Candidatus Ozemobacteraceae</taxon>
        <taxon>Candidatus Ozemobacter</taxon>
    </lineage>
</organism>